<dbReference type="CDD" id="cd00161">
    <property type="entry name" value="beta-trefoil_Ricin-like"/>
    <property type="match status" value="1"/>
</dbReference>
<organism evidence="3 4">
    <name type="scientific">Streptomyces coacervatus</name>
    <dbReference type="NCBI Taxonomy" id="647381"/>
    <lineage>
        <taxon>Bacteria</taxon>
        <taxon>Bacillati</taxon>
        <taxon>Actinomycetota</taxon>
        <taxon>Actinomycetes</taxon>
        <taxon>Kitasatosporales</taxon>
        <taxon>Streptomycetaceae</taxon>
        <taxon>Streptomyces</taxon>
    </lineage>
</organism>
<feature type="region of interest" description="Disordered" evidence="1">
    <location>
        <begin position="121"/>
        <end position="152"/>
    </location>
</feature>
<dbReference type="SUPFAM" id="SSF50370">
    <property type="entry name" value="Ricin B-like lectins"/>
    <property type="match status" value="1"/>
</dbReference>
<proteinExistence type="predicted"/>
<comment type="caution">
    <text evidence="3">The sequence shown here is derived from an EMBL/GenBank/DDBJ whole genome shotgun (WGS) entry which is preliminary data.</text>
</comment>
<sequence length="173" mass="18450">MRRRRLRHLAPGVLLPGADLQRQAPLCLAVYGGSGVGAGARLVQWNCHTQTTAYPNQWWRFTTFGSTVILMNGKTNLCLGIEGGGATQRGKAVQKPCTNALDVSWHREWLGSDLISGPSMIGNSSSASTRSSGSRRADSAGHEVGLSGPSDAIEYGLDGTRIALPSSDTWGRR</sequence>
<gene>
    <name evidence="3" type="ORF">GCM10022403_079280</name>
</gene>
<reference evidence="4" key="1">
    <citation type="journal article" date="2019" name="Int. J. Syst. Evol. Microbiol.">
        <title>The Global Catalogue of Microorganisms (GCM) 10K type strain sequencing project: providing services to taxonomists for standard genome sequencing and annotation.</title>
        <authorList>
            <consortium name="The Broad Institute Genomics Platform"/>
            <consortium name="The Broad Institute Genome Sequencing Center for Infectious Disease"/>
            <person name="Wu L."/>
            <person name="Ma J."/>
        </authorList>
    </citation>
    <scope>NUCLEOTIDE SEQUENCE [LARGE SCALE GENOMIC DNA]</scope>
    <source>
        <strain evidence="4">JCM 17138</strain>
    </source>
</reference>
<dbReference type="PROSITE" id="PS50231">
    <property type="entry name" value="RICIN_B_LECTIN"/>
    <property type="match status" value="1"/>
</dbReference>
<evidence type="ECO:0000313" key="3">
    <source>
        <dbReference type="EMBL" id="GAA3834634.1"/>
    </source>
</evidence>
<dbReference type="Proteomes" id="UP001501009">
    <property type="component" value="Unassembled WGS sequence"/>
</dbReference>
<keyword evidence="4" id="KW-1185">Reference proteome</keyword>
<dbReference type="InterPro" id="IPR000772">
    <property type="entry name" value="Ricin_B_lectin"/>
</dbReference>
<evidence type="ECO:0000256" key="1">
    <source>
        <dbReference type="SAM" id="MobiDB-lite"/>
    </source>
</evidence>
<dbReference type="Pfam" id="PF14200">
    <property type="entry name" value="RicinB_lectin_2"/>
    <property type="match status" value="1"/>
</dbReference>
<protein>
    <recommendedName>
        <fullName evidence="2">Ricin B lectin domain-containing protein</fullName>
    </recommendedName>
</protein>
<accession>A0ABP7J4J8</accession>
<dbReference type="EMBL" id="BAABDE010000031">
    <property type="protein sequence ID" value="GAA3834634.1"/>
    <property type="molecule type" value="Genomic_DNA"/>
</dbReference>
<evidence type="ECO:0000313" key="4">
    <source>
        <dbReference type="Proteomes" id="UP001501009"/>
    </source>
</evidence>
<evidence type="ECO:0000259" key="2">
    <source>
        <dbReference type="Pfam" id="PF14200"/>
    </source>
</evidence>
<name>A0ABP7J4J8_9ACTN</name>
<dbReference type="Gene3D" id="2.80.10.50">
    <property type="match status" value="1"/>
</dbReference>
<feature type="compositionally biased region" description="Low complexity" evidence="1">
    <location>
        <begin position="122"/>
        <end position="134"/>
    </location>
</feature>
<dbReference type="InterPro" id="IPR035992">
    <property type="entry name" value="Ricin_B-like_lectins"/>
</dbReference>
<feature type="domain" description="Ricin B lectin" evidence="2">
    <location>
        <begin position="26"/>
        <end position="94"/>
    </location>
</feature>